<keyword evidence="3" id="KW-1185">Reference proteome</keyword>
<reference evidence="2 3" key="1">
    <citation type="submission" date="2017-09" db="EMBL/GenBank/DDBJ databases">
        <title>Bacterial strain isolated from the female urinary microbiota.</title>
        <authorList>
            <person name="Thomas-White K."/>
            <person name="Kumar N."/>
            <person name="Forster S."/>
            <person name="Putonti C."/>
            <person name="Lawley T."/>
            <person name="Wolfe A.J."/>
        </authorList>
    </citation>
    <scope>NUCLEOTIDE SEQUENCE [LARGE SCALE GENOMIC DNA]</scope>
    <source>
        <strain evidence="2 3">UMB0792</strain>
    </source>
</reference>
<evidence type="ECO:0000313" key="2">
    <source>
        <dbReference type="EMBL" id="PMC63739.1"/>
    </source>
</evidence>
<dbReference type="RefSeq" id="WP_102724390.1">
    <property type="nucleotide sequence ID" value="NZ_PNHG01000017.1"/>
</dbReference>
<organism evidence="2 3">
    <name type="scientific">Corynebacterium tuscaniense</name>
    <dbReference type="NCBI Taxonomy" id="302449"/>
    <lineage>
        <taxon>Bacteria</taxon>
        <taxon>Bacillati</taxon>
        <taxon>Actinomycetota</taxon>
        <taxon>Actinomycetes</taxon>
        <taxon>Mycobacteriales</taxon>
        <taxon>Corynebacteriaceae</taxon>
        <taxon>Corynebacterium</taxon>
    </lineage>
</organism>
<feature type="compositionally biased region" description="Basic and acidic residues" evidence="1">
    <location>
        <begin position="213"/>
        <end position="259"/>
    </location>
</feature>
<feature type="region of interest" description="Disordered" evidence="1">
    <location>
        <begin position="202"/>
        <end position="259"/>
    </location>
</feature>
<dbReference type="Proteomes" id="UP000235836">
    <property type="component" value="Unassembled WGS sequence"/>
</dbReference>
<name>A0A2N6T321_9CORY</name>
<evidence type="ECO:0000256" key="1">
    <source>
        <dbReference type="SAM" id="MobiDB-lite"/>
    </source>
</evidence>
<protein>
    <submittedName>
        <fullName evidence="2">Uncharacterized protein</fullName>
    </submittedName>
</protein>
<comment type="caution">
    <text evidence="2">The sequence shown here is derived from an EMBL/GenBank/DDBJ whole genome shotgun (WGS) entry which is preliminary data.</text>
</comment>
<accession>A0A2N6T321</accession>
<dbReference type="AlphaFoldDB" id="A0A2N6T321"/>
<evidence type="ECO:0000313" key="3">
    <source>
        <dbReference type="Proteomes" id="UP000235836"/>
    </source>
</evidence>
<dbReference type="EMBL" id="PNHG01000017">
    <property type="protein sequence ID" value="PMC63739.1"/>
    <property type="molecule type" value="Genomic_DNA"/>
</dbReference>
<proteinExistence type="predicted"/>
<sequence>MGSSATSVSSAVDLPPDSPRPPFTWTVSLPLNWRLVDLHPSRTDSVVANLLRDDDLVPGVRLSSAERRQMKEALLSMAKQAREAGTLLALVFPGIDNGVVAAVTLLIRWVDSSPNVASVMSAQNQFGGDDTSVEQTGKGASYVLRSSESLTGPVTDRRTAYTHQAFLPIASTTWTAVVSATAPSVETSEDTKNVVKRVTSSLIARPDQSASDAPEHQGENRHSSEVEETVEEKHQAPAEVHEGGSRRVLIDSEGVHGDG</sequence>
<gene>
    <name evidence="2" type="ORF">CJ203_09390</name>
</gene>